<accession>A0ACB9NRA4</accession>
<organism evidence="1 2">
    <name type="scientific">Bauhinia variegata</name>
    <name type="common">Purple orchid tree</name>
    <name type="synonym">Phanera variegata</name>
    <dbReference type="NCBI Taxonomy" id="167791"/>
    <lineage>
        <taxon>Eukaryota</taxon>
        <taxon>Viridiplantae</taxon>
        <taxon>Streptophyta</taxon>
        <taxon>Embryophyta</taxon>
        <taxon>Tracheophyta</taxon>
        <taxon>Spermatophyta</taxon>
        <taxon>Magnoliopsida</taxon>
        <taxon>eudicotyledons</taxon>
        <taxon>Gunneridae</taxon>
        <taxon>Pentapetalae</taxon>
        <taxon>rosids</taxon>
        <taxon>fabids</taxon>
        <taxon>Fabales</taxon>
        <taxon>Fabaceae</taxon>
        <taxon>Cercidoideae</taxon>
        <taxon>Cercideae</taxon>
        <taxon>Bauhiniinae</taxon>
        <taxon>Bauhinia</taxon>
    </lineage>
</organism>
<sequence>MNGESEGLIDSMRSISRSLDGIIATLNHMESSVSLVLKHIKDRLEQVIPAVSELERTMVPIQGETKRALVMRDPDQREENIRMLERIITESIESHRKRPRFIVEQIRKVAINNIPEGQCSICLDDFQAEMEVMAKLCVIMPCSHIFHKDCIMKWLEERNVCPICRFAFSIKRVRVE</sequence>
<dbReference type="EMBL" id="CM039431">
    <property type="protein sequence ID" value="KAI4338149.1"/>
    <property type="molecule type" value="Genomic_DNA"/>
</dbReference>
<name>A0ACB9NRA4_BAUVA</name>
<evidence type="ECO:0000313" key="1">
    <source>
        <dbReference type="EMBL" id="KAI4338149.1"/>
    </source>
</evidence>
<reference evidence="1 2" key="1">
    <citation type="journal article" date="2022" name="DNA Res.">
        <title>Chromosomal-level genome assembly of the orchid tree Bauhinia variegata (Leguminosae; Cercidoideae) supports the allotetraploid origin hypothesis of Bauhinia.</title>
        <authorList>
            <person name="Zhong Y."/>
            <person name="Chen Y."/>
            <person name="Zheng D."/>
            <person name="Pang J."/>
            <person name="Liu Y."/>
            <person name="Luo S."/>
            <person name="Meng S."/>
            <person name="Qian L."/>
            <person name="Wei D."/>
            <person name="Dai S."/>
            <person name="Zhou R."/>
        </authorList>
    </citation>
    <scope>NUCLEOTIDE SEQUENCE [LARGE SCALE GENOMIC DNA]</scope>
    <source>
        <strain evidence="1">BV-YZ2020</strain>
    </source>
</reference>
<protein>
    <submittedName>
        <fullName evidence="1">Uncharacterized protein</fullName>
    </submittedName>
</protein>
<keyword evidence="2" id="KW-1185">Reference proteome</keyword>
<gene>
    <name evidence="1" type="ORF">L6164_016495</name>
</gene>
<proteinExistence type="predicted"/>
<dbReference type="Proteomes" id="UP000828941">
    <property type="component" value="Chromosome 6"/>
</dbReference>
<evidence type="ECO:0000313" key="2">
    <source>
        <dbReference type="Proteomes" id="UP000828941"/>
    </source>
</evidence>
<comment type="caution">
    <text evidence="1">The sequence shown here is derived from an EMBL/GenBank/DDBJ whole genome shotgun (WGS) entry which is preliminary data.</text>
</comment>